<organism evidence="2 3">
    <name type="scientific">Sphingopyxis fribergensis</name>
    <dbReference type="NCBI Taxonomy" id="1515612"/>
    <lineage>
        <taxon>Bacteria</taxon>
        <taxon>Pseudomonadati</taxon>
        <taxon>Pseudomonadota</taxon>
        <taxon>Alphaproteobacteria</taxon>
        <taxon>Sphingomonadales</taxon>
        <taxon>Sphingomonadaceae</taxon>
        <taxon>Sphingopyxis</taxon>
    </lineage>
</organism>
<sequence length="117" mass="12579">MIGRSLLVVGIVVGGMAMAAPATATGKMDSLVECMWQEAPTSTARYIDNQDKAKEAALFMRAVMPCQGSMNIDLKQLKKRLAAARPSEIRPDKETDASAFMCTKDASGEDHCAPVEE</sequence>
<evidence type="ECO:0000313" key="3">
    <source>
        <dbReference type="Proteomes" id="UP000030907"/>
    </source>
</evidence>
<dbReference type="STRING" id="1515612.SKP52_08500"/>
<dbReference type="Proteomes" id="UP000030907">
    <property type="component" value="Chromosome"/>
</dbReference>
<reference evidence="2 3" key="1">
    <citation type="journal article" date="2015" name="Int. J. Syst. Evol. Microbiol.">
        <title>Description of Sphingopyxis fribergensis sp. nov. - a soil bacterium with the ability to degrade styrene and phenylacetic acid.</title>
        <authorList>
            <person name="Oelschlagel M."/>
            <person name="Ruckert C."/>
            <person name="Kalinowski J."/>
            <person name="Schmidt G."/>
            <person name="Schlomann M."/>
            <person name="Tischler D."/>
        </authorList>
    </citation>
    <scope>NUCLEOTIDE SEQUENCE [LARGE SCALE GENOMIC DNA]</scope>
    <source>
        <strain evidence="2 3">Kp5.2</strain>
    </source>
</reference>
<protein>
    <recommendedName>
        <fullName evidence="4">Secreted protein</fullName>
    </recommendedName>
</protein>
<evidence type="ECO:0000313" key="2">
    <source>
        <dbReference type="EMBL" id="AJA08616.1"/>
    </source>
</evidence>
<dbReference type="AlphaFoldDB" id="A0A0A7PET6"/>
<feature type="signal peptide" evidence="1">
    <location>
        <begin position="1"/>
        <end position="19"/>
    </location>
</feature>
<feature type="chain" id="PRO_5002030686" description="Secreted protein" evidence="1">
    <location>
        <begin position="20"/>
        <end position="117"/>
    </location>
</feature>
<dbReference type="OrthoDB" id="9885590at2"/>
<evidence type="ECO:0000256" key="1">
    <source>
        <dbReference type="SAM" id="SignalP"/>
    </source>
</evidence>
<dbReference type="RefSeq" id="WP_039573808.1">
    <property type="nucleotide sequence ID" value="NZ_CP009122.1"/>
</dbReference>
<name>A0A0A7PET6_9SPHN</name>
<keyword evidence="1" id="KW-0732">Signal</keyword>
<dbReference type="HOGENOM" id="CLU_2083344_0_0_5"/>
<dbReference type="EMBL" id="CP009122">
    <property type="protein sequence ID" value="AJA08616.1"/>
    <property type="molecule type" value="Genomic_DNA"/>
</dbReference>
<keyword evidence="3" id="KW-1185">Reference proteome</keyword>
<accession>A0A0A7PET6</accession>
<dbReference type="KEGG" id="sphk:SKP52_08500"/>
<evidence type="ECO:0008006" key="4">
    <source>
        <dbReference type="Google" id="ProtNLM"/>
    </source>
</evidence>
<proteinExistence type="predicted"/>
<gene>
    <name evidence="2" type="ORF">SKP52_08500</name>
</gene>